<proteinExistence type="predicted"/>
<dbReference type="CDD" id="cd05289">
    <property type="entry name" value="MDR_like_2"/>
    <property type="match status" value="1"/>
</dbReference>
<dbReference type="SMART" id="SM00829">
    <property type="entry name" value="PKS_ER"/>
    <property type="match status" value="1"/>
</dbReference>
<dbReference type="PROSITE" id="PS01162">
    <property type="entry name" value="QOR_ZETA_CRYSTAL"/>
    <property type="match status" value="1"/>
</dbReference>
<dbReference type="InterPro" id="IPR036291">
    <property type="entry name" value="NAD(P)-bd_dom_sf"/>
</dbReference>
<gene>
    <name evidence="3" type="ORF">BCV19_18325</name>
</gene>
<dbReference type="InterPro" id="IPR050700">
    <property type="entry name" value="YIM1/Zinc_Alcohol_DH_Fams"/>
</dbReference>
<dbReference type="InterPro" id="IPR013154">
    <property type="entry name" value="ADH-like_N"/>
</dbReference>
<comment type="caution">
    <text evidence="3">The sequence shown here is derived from an EMBL/GenBank/DDBJ whole genome shotgun (WGS) entry which is preliminary data.</text>
</comment>
<dbReference type="SUPFAM" id="SSF51735">
    <property type="entry name" value="NAD(P)-binding Rossmann-fold domains"/>
    <property type="match status" value="1"/>
</dbReference>
<dbReference type="InterPro" id="IPR002364">
    <property type="entry name" value="Quin_OxRdtase/zeta-crystal_CS"/>
</dbReference>
<dbReference type="Pfam" id="PF08240">
    <property type="entry name" value="ADH_N"/>
    <property type="match status" value="1"/>
</dbReference>
<evidence type="ECO:0000313" key="3">
    <source>
        <dbReference type="EMBL" id="PMF17617.1"/>
    </source>
</evidence>
<dbReference type="InterPro" id="IPR020843">
    <property type="entry name" value="ER"/>
</dbReference>
<dbReference type="PANTHER" id="PTHR11695">
    <property type="entry name" value="ALCOHOL DEHYDROGENASE RELATED"/>
    <property type="match status" value="1"/>
</dbReference>
<dbReference type="InterPro" id="IPR011032">
    <property type="entry name" value="GroES-like_sf"/>
</dbReference>
<dbReference type="SUPFAM" id="SSF50129">
    <property type="entry name" value="GroES-like"/>
    <property type="match status" value="1"/>
</dbReference>
<feature type="domain" description="Enoyl reductase (ER)" evidence="2">
    <location>
        <begin position="10"/>
        <end position="307"/>
    </location>
</feature>
<organism evidence="3 4">
    <name type="scientific">Vibrio splendidus</name>
    <dbReference type="NCBI Taxonomy" id="29497"/>
    <lineage>
        <taxon>Bacteria</taxon>
        <taxon>Pseudomonadati</taxon>
        <taxon>Pseudomonadota</taxon>
        <taxon>Gammaproteobacteria</taxon>
        <taxon>Vibrionales</taxon>
        <taxon>Vibrionaceae</taxon>
        <taxon>Vibrio</taxon>
    </lineage>
</organism>
<dbReference type="Gene3D" id="3.40.50.720">
    <property type="entry name" value="NAD(P)-binding Rossmann-like Domain"/>
    <property type="match status" value="1"/>
</dbReference>
<dbReference type="Gene3D" id="3.90.180.10">
    <property type="entry name" value="Medium-chain alcohol dehydrogenases, catalytic domain"/>
    <property type="match status" value="1"/>
</dbReference>
<evidence type="ECO:0000259" key="2">
    <source>
        <dbReference type="SMART" id="SM00829"/>
    </source>
</evidence>
<evidence type="ECO:0000256" key="1">
    <source>
        <dbReference type="ARBA" id="ARBA00023002"/>
    </source>
</evidence>
<keyword evidence="1" id="KW-0560">Oxidoreductase</keyword>
<name>A0A2N7C8X8_VIBSP</name>
<dbReference type="AlphaFoldDB" id="A0A2N7C8X8"/>
<evidence type="ECO:0000313" key="4">
    <source>
        <dbReference type="Proteomes" id="UP000235405"/>
    </source>
</evidence>
<dbReference type="EMBL" id="MCSW01000220">
    <property type="protein sequence ID" value="PMF17617.1"/>
    <property type="molecule type" value="Genomic_DNA"/>
</dbReference>
<dbReference type="GO" id="GO:0008270">
    <property type="term" value="F:zinc ion binding"/>
    <property type="evidence" value="ECO:0007669"/>
    <property type="project" value="InterPro"/>
</dbReference>
<accession>A0A2N7C8X8</accession>
<dbReference type="Pfam" id="PF13602">
    <property type="entry name" value="ADH_zinc_N_2"/>
    <property type="match status" value="1"/>
</dbReference>
<protein>
    <submittedName>
        <fullName evidence="3">Zn-dependent oxidoreductase</fullName>
    </submittedName>
</protein>
<dbReference type="Proteomes" id="UP000235405">
    <property type="component" value="Unassembled WGS sequence"/>
</dbReference>
<dbReference type="PANTHER" id="PTHR11695:SF294">
    <property type="entry name" value="RETICULON-4-INTERACTING PROTEIN 1, MITOCHONDRIAL"/>
    <property type="match status" value="1"/>
</dbReference>
<sequence length="311" mass="33273">MKAVYLEEYGSAQNLTFGDIAKPTITPNQVLIKVQAAGVNPVDWMVREGFLQASGQHEMPLIVGWDAAGQVVEKGNNVSNLKLGEQVYVYAPISEQGAYAEYLAVDSDLVARAPKSLDIVTAAAVPLAATTAWQALVEGCQLKAGQRVLIHNASGGVGSFAVQIAKSLGAYVIGTASSSNKAYLMALGVDQFIDYQTQRFEDEVDELDAVLVAVGGDGIAERSLEVVRKGGNVVSLLDDIESALPLQLGVNFQRWWVSPNARDLQRIAALIDDGVIKVNIDKVFPLSKAAQAHQLSQSKRARGKIVLEVSL</sequence>
<reference evidence="4" key="1">
    <citation type="submission" date="2016-07" db="EMBL/GenBank/DDBJ databases">
        <title>Nontailed viruses are major unrecognized killers of bacteria in the ocean.</title>
        <authorList>
            <person name="Kauffman K."/>
            <person name="Hussain F."/>
            <person name="Yang J."/>
            <person name="Arevalo P."/>
            <person name="Brown J."/>
            <person name="Cutler M."/>
            <person name="Kelly L."/>
            <person name="Polz M.F."/>
        </authorList>
    </citation>
    <scope>NUCLEOTIDE SEQUENCE [LARGE SCALE GENOMIC DNA]</scope>
    <source>
        <strain evidence="4">10N.286.54.F3</strain>
    </source>
</reference>
<dbReference type="RefSeq" id="WP_102483269.1">
    <property type="nucleotide sequence ID" value="NZ_MCSW01000220.1"/>
</dbReference>
<dbReference type="GO" id="GO:0016491">
    <property type="term" value="F:oxidoreductase activity"/>
    <property type="evidence" value="ECO:0007669"/>
    <property type="project" value="UniProtKB-KW"/>
</dbReference>